<reference evidence="7" key="1">
    <citation type="submission" date="2020-10" db="EMBL/GenBank/DDBJ databases">
        <authorList>
            <person name="Gilroy R."/>
        </authorList>
    </citation>
    <scope>NUCLEOTIDE SEQUENCE</scope>
    <source>
        <strain evidence="7">CHK165-10780</strain>
    </source>
</reference>
<name>A0A9D0YYR8_9FIRM</name>
<dbReference type="SUPFAM" id="SSF55729">
    <property type="entry name" value="Acyl-CoA N-acyltransferases (Nat)"/>
    <property type="match status" value="2"/>
</dbReference>
<dbReference type="EMBL" id="DVFU01000047">
    <property type="protein sequence ID" value="HIQ64544.1"/>
    <property type="molecule type" value="Genomic_DNA"/>
</dbReference>
<keyword evidence="2" id="KW-0808">Transferase</keyword>
<keyword evidence="4" id="KW-0573">Peptidoglycan synthesis</keyword>
<dbReference type="AlphaFoldDB" id="A0A9D0YYR8"/>
<evidence type="ECO:0000256" key="2">
    <source>
        <dbReference type="ARBA" id="ARBA00022679"/>
    </source>
</evidence>
<keyword evidence="5" id="KW-0012">Acyltransferase</keyword>
<evidence type="ECO:0000256" key="4">
    <source>
        <dbReference type="ARBA" id="ARBA00022984"/>
    </source>
</evidence>
<comment type="caution">
    <text evidence="7">The sequence shown here is derived from an EMBL/GenBank/DDBJ whole genome shotgun (WGS) entry which is preliminary data.</text>
</comment>
<evidence type="ECO:0000256" key="5">
    <source>
        <dbReference type="ARBA" id="ARBA00023315"/>
    </source>
</evidence>
<evidence type="ECO:0000313" key="7">
    <source>
        <dbReference type="EMBL" id="HIQ64544.1"/>
    </source>
</evidence>
<keyword evidence="6" id="KW-0961">Cell wall biogenesis/degradation</keyword>
<evidence type="ECO:0000256" key="3">
    <source>
        <dbReference type="ARBA" id="ARBA00022960"/>
    </source>
</evidence>
<dbReference type="PROSITE" id="PS51191">
    <property type="entry name" value="FEMABX"/>
    <property type="match status" value="1"/>
</dbReference>
<dbReference type="GO" id="GO:0009252">
    <property type="term" value="P:peptidoglycan biosynthetic process"/>
    <property type="evidence" value="ECO:0007669"/>
    <property type="project" value="UniProtKB-KW"/>
</dbReference>
<organism evidence="7 8">
    <name type="scientific">Candidatus Faecenecus gallistercoris</name>
    <dbReference type="NCBI Taxonomy" id="2840793"/>
    <lineage>
        <taxon>Bacteria</taxon>
        <taxon>Bacillati</taxon>
        <taxon>Bacillota</taxon>
        <taxon>Bacillota incertae sedis</taxon>
        <taxon>Candidatus Faecenecus</taxon>
    </lineage>
</organism>
<gene>
    <name evidence="7" type="ORF">IAC85_02270</name>
</gene>
<dbReference type="InterPro" id="IPR050644">
    <property type="entry name" value="PG_Glycine_Bridge_Synth"/>
</dbReference>
<dbReference type="PANTHER" id="PTHR36174:SF1">
    <property type="entry name" value="LIPID II:GLYCINE GLYCYLTRANSFERASE"/>
    <property type="match status" value="1"/>
</dbReference>
<evidence type="ECO:0000256" key="6">
    <source>
        <dbReference type="ARBA" id="ARBA00023316"/>
    </source>
</evidence>
<dbReference type="PANTHER" id="PTHR36174">
    <property type="entry name" value="LIPID II:GLYCINE GLYCYLTRANSFERASE"/>
    <property type="match status" value="1"/>
</dbReference>
<dbReference type="GO" id="GO:0008360">
    <property type="term" value="P:regulation of cell shape"/>
    <property type="evidence" value="ECO:0007669"/>
    <property type="project" value="UniProtKB-KW"/>
</dbReference>
<reference evidence="7" key="2">
    <citation type="journal article" date="2021" name="PeerJ">
        <title>Extensive microbial diversity within the chicken gut microbiome revealed by metagenomics and culture.</title>
        <authorList>
            <person name="Gilroy R."/>
            <person name="Ravi A."/>
            <person name="Getino M."/>
            <person name="Pursley I."/>
            <person name="Horton D.L."/>
            <person name="Alikhan N.F."/>
            <person name="Baker D."/>
            <person name="Gharbi K."/>
            <person name="Hall N."/>
            <person name="Watson M."/>
            <person name="Adriaenssens E.M."/>
            <person name="Foster-Nyarko E."/>
            <person name="Jarju S."/>
            <person name="Secka A."/>
            <person name="Antonio M."/>
            <person name="Oren A."/>
            <person name="Chaudhuri R.R."/>
            <person name="La Ragione R."/>
            <person name="Hildebrand F."/>
            <person name="Pallen M.J."/>
        </authorList>
    </citation>
    <scope>NUCLEOTIDE SEQUENCE</scope>
    <source>
        <strain evidence="7">CHK165-10780</strain>
    </source>
</reference>
<protein>
    <submittedName>
        <fullName evidence="7">Peptidoglycan bridge formation glycyltransferase FemA/FemB family protein</fullName>
    </submittedName>
</protein>
<dbReference type="Pfam" id="PF02388">
    <property type="entry name" value="FemAB"/>
    <property type="match status" value="1"/>
</dbReference>
<dbReference type="Gene3D" id="3.40.630.30">
    <property type="match status" value="2"/>
</dbReference>
<dbReference type="InterPro" id="IPR016181">
    <property type="entry name" value="Acyl_CoA_acyltransferase"/>
</dbReference>
<keyword evidence="3" id="KW-0133">Cell shape</keyword>
<dbReference type="Gene3D" id="1.20.58.90">
    <property type="match status" value="1"/>
</dbReference>
<accession>A0A9D0YYR8</accession>
<proteinExistence type="inferred from homology"/>
<dbReference type="GO" id="GO:0071555">
    <property type="term" value="P:cell wall organization"/>
    <property type="evidence" value="ECO:0007669"/>
    <property type="project" value="UniProtKB-KW"/>
</dbReference>
<dbReference type="InterPro" id="IPR003447">
    <property type="entry name" value="FEMABX"/>
</dbReference>
<evidence type="ECO:0000256" key="1">
    <source>
        <dbReference type="ARBA" id="ARBA00009943"/>
    </source>
</evidence>
<dbReference type="Proteomes" id="UP000886725">
    <property type="component" value="Unassembled WGS sequence"/>
</dbReference>
<sequence length="422" mass="49382">MKIVTLSAEEFDHFADNHKYRNYYQTSAYGNLMRKHGFEVNYLGFKSSDGNLIGASLLLSKNLFGKYRYAYAPHGFLIDYNDPDLINELADKLQKLLLKQQYIFLKIDPLIHCSERNKKGVALNYNPKVNLTLEILKKAGFEHHGFNKYFETLKPRWNAVLRLDRPADMLFLSFDKQIRNKLRKAKRCGVEVYQGTANDIPLFYDFIKKKHNRNLKYYQDFNEAFQKNQNFEIYLAKINPQTLILTTKTDYERELRLNDEYNFAIQDYNSKRKNVKRAINKKMTSDRLLASYKERLIHATNLLKEHPDGIVIAACAIVKYDKGINLLIEGCNSKYSSFNPNYLLKWALIQKFSKLGYHYFNLNAITGEFNVHNKYSGLNEAKLGFNATAIEFIGEFDFIINPTMYQLSQTNFIRRKIAKKAS</sequence>
<dbReference type="GO" id="GO:0016755">
    <property type="term" value="F:aminoacyltransferase activity"/>
    <property type="evidence" value="ECO:0007669"/>
    <property type="project" value="InterPro"/>
</dbReference>
<evidence type="ECO:0000313" key="8">
    <source>
        <dbReference type="Proteomes" id="UP000886725"/>
    </source>
</evidence>
<comment type="similarity">
    <text evidence="1">Belongs to the FemABX family.</text>
</comment>